<evidence type="ECO:0000313" key="2">
    <source>
        <dbReference type="WBParaSite" id="RSKR_0000485600.1"/>
    </source>
</evidence>
<dbReference type="Proteomes" id="UP000095286">
    <property type="component" value="Unplaced"/>
</dbReference>
<name>A0AC35TWF6_9BILA</name>
<proteinExistence type="predicted"/>
<sequence>MARLLIIFILPFLIQAGPLTNKGRSCSVKLIADHLLYAHIYRKEGNKSDLDTESAIKSLFNSHINAVNKIYYRTNFSGIEKLNFYIEDITIYNTDSCKNGKPVGQSGNPYCKTTISAADFLSIHSQRDYSKYCLAFIFTYRDFDHDELGLAWMANPSTKIPGGICQPTQKTFEGYQTLNTGIITLKHGWKKVDRRESELTFAHEIGHSLGAVHDTMEDANYLMYPTAALDNPGQEVTFSPASLENISHVLKRIVKSECLVEKPFSLQDYTEPQCKNGQSCDANKGYCDVNGECKPVKSEGPLIKFFKFVRNLDIF</sequence>
<accession>A0AC35TWF6</accession>
<reference evidence="2" key="1">
    <citation type="submission" date="2016-11" db="UniProtKB">
        <authorList>
            <consortium name="WormBaseParasite"/>
        </authorList>
    </citation>
    <scope>IDENTIFICATION</scope>
    <source>
        <strain evidence="2">KR3021</strain>
    </source>
</reference>
<evidence type="ECO:0000313" key="1">
    <source>
        <dbReference type="Proteomes" id="UP000095286"/>
    </source>
</evidence>
<protein>
    <submittedName>
        <fullName evidence="2">Peptidase M12B domain-containing protein</fullName>
    </submittedName>
</protein>
<organism evidence="1 2">
    <name type="scientific">Rhabditophanes sp. KR3021</name>
    <dbReference type="NCBI Taxonomy" id="114890"/>
    <lineage>
        <taxon>Eukaryota</taxon>
        <taxon>Metazoa</taxon>
        <taxon>Ecdysozoa</taxon>
        <taxon>Nematoda</taxon>
        <taxon>Chromadorea</taxon>
        <taxon>Rhabditida</taxon>
        <taxon>Tylenchina</taxon>
        <taxon>Panagrolaimomorpha</taxon>
        <taxon>Strongyloidoidea</taxon>
        <taxon>Alloionematidae</taxon>
        <taxon>Rhabditophanes</taxon>
    </lineage>
</organism>
<dbReference type="WBParaSite" id="RSKR_0000485600.1">
    <property type="protein sequence ID" value="RSKR_0000485600.1"/>
    <property type="gene ID" value="RSKR_0000485600"/>
</dbReference>